<proteinExistence type="predicted"/>
<protein>
    <recommendedName>
        <fullName evidence="3">Uroporphyrinogen decarboxylase</fullName>
    </recommendedName>
</protein>
<dbReference type="AlphaFoldDB" id="H6LE67"/>
<dbReference type="KEGG" id="awo:Awo_c25430"/>
<dbReference type="SUPFAM" id="SSF51726">
    <property type="entry name" value="UROD/MetE-like"/>
    <property type="match status" value="1"/>
</dbReference>
<name>H6LE67_ACEWD</name>
<reference evidence="1 2" key="2">
    <citation type="journal article" date="2012" name="PLoS ONE">
        <title>An ancient pathway combining carbon dioxide fixation with the generation and utilization of a sodium ion gradient for ATP synthesis.</title>
        <authorList>
            <person name="Poehlein A."/>
            <person name="Schmidt S."/>
            <person name="Kaster A.K."/>
            <person name="Goenrich M."/>
            <person name="Vollmers J."/>
            <person name="Thurmer A."/>
            <person name="Bertsch J."/>
            <person name="Schuchmann K."/>
            <person name="Voigt B."/>
            <person name="Hecker M."/>
            <person name="Daniel R."/>
            <person name="Thauer R.K."/>
            <person name="Gottschalk G."/>
            <person name="Muller V."/>
        </authorList>
    </citation>
    <scope>NUCLEOTIDE SEQUENCE [LARGE SCALE GENOMIC DNA]</scope>
    <source>
        <strain evidence="2">ATCC 29683 / DSM 1030 / JCM 2381 / KCTC 1655 / WB1</strain>
    </source>
</reference>
<sequence>MFIFYCILGMIELRNQNKGDKIKMSDQVKQLQNERTQLFTDLYTGTIPKRVPINTSLPLECMIEYAGKDLGQTQWSCEGMKAIYKNAFNLTCSDAYPASFSRYPAHFHILQSIGFIMGSNGIIQHPEVSGMLPEDYDEFIKNPYDCLMEKIFPRLYPALDTDPIHRSMVLAKAMKAYYEYLEFYVGIDRELINEYGFFTPPMGSSTGGTTPFDFLADFPRGFKGITMDIKRCPEKILAACEAILPLSIKRGTPIKASPLGANFIALHMATYLRTKDFEKYYWPTFYKLVHGLAEKGQTCQIFCEDNWMRYLDYLYELPQGTRFYFEYGDPKLVKEKLGKKHIISGFYPITYLKTATKSQCVDKAKELLDILAPGGNYWFTFDKSPYSLNTINPENYRAVLEYVRDNSNYDNAGEKVWTLPKEASIDPVLKNIPEFKSQYYTPYDEYKINNPAPRPDLDVIVGQKMQHYEDMLFGMLMKMC</sequence>
<dbReference type="EMBL" id="CP002987">
    <property type="protein sequence ID" value="AFA49300.1"/>
    <property type="molecule type" value="Genomic_DNA"/>
</dbReference>
<dbReference type="InterPro" id="IPR038071">
    <property type="entry name" value="UROD/MetE-like_sf"/>
</dbReference>
<accession>H6LE67</accession>
<evidence type="ECO:0000313" key="2">
    <source>
        <dbReference type="Proteomes" id="UP000007177"/>
    </source>
</evidence>
<gene>
    <name evidence="1" type="ordered locus">Awo_c25430</name>
</gene>
<dbReference type="eggNOG" id="COG0407">
    <property type="taxonomic scope" value="Bacteria"/>
</dbReference>
<dbReference type="Proteomes" id="UP000007177">
    <property type="component" value="Chromosome"/>
</dbReference>
<dbReference type="HOGENOM" id="CLU_059388_0_0_9"/>
<organism evidence="1 2">
    <name type="scientific">Acetobacterium woodii (strain ATCC 29683 / DSM 1030 / JCM 2381 / KCTC 1655 / WB1)</name>
    <dbReference type="NCBI Taxonomy" id="931626"/>
    <lineage>
        <taxon>Bacteria</taxon>
        <taxon>Bacillati</taxon>
        <taxon>Bacillota</taxon>
        <taxon>Clostridia</taxon>
        <taxon>Eubacteriales</taxon>
        <taxon>Eubacteriaceae</taxon>
        <taxon>Acetobacterium</taxon>
    </lineage>
</organism>
<evidence type="ECO:0000313" key="1">
    <source>
        <dbReference type="EMBL" id="AFA49300.1"/>
    </source>
</evidence>
<evidence type="ECO:0008006" key="3">
    <source>
        <dbReference type="Google" id="ProtNLM"/>
    </source>
</evidence>
<dbReference type="STRING" id="931626.Awo_c25430"/>
<reference evidence="2" key="1">
    <citation type="submission" date="2011-07" db="EMBL/GenBank/DDBJ databases">
        <title>Complete genome sequence of Acetobacterium woodii.</title>
        <authorList>
            <person name="Poehlein A."/>
            <person name="Schmidt S."/>
            <person name="Kaster A.-K."/>
            <person name="Goenrich M."/>
            <person name="Vollmers J."/>
            <person name="Thuermer A."/>
            <person name="Gottschalk G."/>
            <person name="Thauer R.K."/>
            <person name="Daniel R."/>
            <person name="Mueller V."/>
        </authorList>
    </citation>
    <scope>NUCLEOTIDE SEQUENCE [LARGE SCALE GENOMIC DNA]</scope>
    <source>
        <strain evidence="2">ATCC 29683 / DSM 1030 / JCM 2381 / KCTC 1655 / WB1</strain>
    </source>
</reference>
<dbReference type="Gene3D" id="3.20.20.210">
    <property type="match status" value="1"/>
</dbReference>
<keyword evidence="2" id="KW-1185">Reference proteome</keyword>